<dbReference type="Proteomes" id="UP000094869">
    <property type="component" value="Unassembled WGS sequence"/>
</dbReference>
<evidence type="ECO:0000313" key="10">
    <source>
        <dbReference type="Proteomes" id="UP000094067"/>
    </source>
</evidence>
<dbReference type="Pfam" id="PF01943">
    <property type="entry name" value="Polysacc_synt"/>
    <property type="match status" value="1"/>
</dbReference>
<reference evidence="9 11" key="3">
    <citation type="submission" date="2016-08" db="EMBL/GenBank/DDBJ databases">
        <authorList>
            <person name="Seilhamer J.J."/>
        </authorList>
    </citation>
    <scope>NUCLEOTIDE SEQUENCE [LARGE SCALE GENOMIC DNA]</scope>
    <source>
        <strain evidence="9 11">NML150140-1</strain>
    </source>
</reference>
<name>A0A1E3ACC2_9FIRM</name>
<evidence type="ECO:0000313" key="11">
    <source>
        <dbReference type="Proteomes" id="UP000094271"/>
    </source>
</evidence>
<keyword evidence="5 6" id="KW-0472">Membrane</keyword>
<keyword evidence="2" id="KW-1003">Cell membrane</keyword>
<keyword evidence="12" id="KW-1185">Reference proteome</keyword>
<evidence type="ECO:0000256" key="3">
    <source>
        <dbReference type="ARBA" id="ARBA00022692"/>
    </source>
</evidence>
<reference evidence="7 10" key="1">
    <citation type="submission" date="2016-07" db="EMBL/GenBank/DDBJ databases">
        <title>Characterization of isolates of Eisenbergiella tayi derived from blood cultures, using whole genome sequencing.</title>
        <authorList>
            <person name="Burdz T."/>
            <person name="Wiebe D."/>
            <person name="Huynh C."/>
            <person name="Bernard K."/>
        </authorList>
    </citation>
    <scope>NUCLEOTIDE SEQUENCE [LARGE SCALE GENOMIC DNA]</scope>
    <source>
        <strain evidence="7 10">NML 110608</strain>
    </source>
</reference>
<keyword evidence="3 6" id="KW-0812">Transmembrane</keyword>
<feature type="transmembrane region" description="Helical" evidence="6">
    <location>
        <begin position="170"/>
        <end position="188"/>
    </location>
</feature>
<comment type="subcellular location">
    <subcellularLocation>
        <location evidence="1">Cell membrane</location>
        <topology evidence="1">Multi-pass membrane protein</topology>
    </subcellularLocation>
</comment>
<dbReference type="RefSeq" id="WP_069152363.1">
    <property type="nucleotide sequence ID" value="NZ_JAQCZP010000002.1"/>
</dbReference>
<feature type="transmembrane region" description="Helical" evidence="6">
    <location>
        <begin position="410"/>
        <end position="429"/>
    </location>
</feature>
<evidence type="ECO:0000256" key="6">
    <source>
        <dbReference type="SAM" id="Phobius"/>
    </source>
</evidence>
<gene>
    <name evidence="9" type="ORF">BEI59_02900</name>
    <name evidence="7" type="ORF">BEI61_02294</name>
    <name evidence="8" type="ORF">BEI63_32540</name>
</gene>
<feature type="transmembrane region" description="Helical" evidence="6">
    <location>
        <begin position="321"/>
        <end position="341"/>
    </location>
</feature>
<feature type="transmembrane region" description="Helical" evidence="6">
    <location>
        <begin position="12"/>
        <end position="33"/>
    </location>
</feature>
<evidence type="ECO:0000256" key="2">
    <source>
        <dbReference type="ARBA" id="ARBA00022475"/>
    </source>
</evidence>
<evidence type="ECO:0000313" key="7">
    <source>
        <dbReference type="EMBL" id="ODM06404.1"/>
    </source>
</evidence>
<dbReference type="Proteomes" id="UP000094271">
    <property type="component" value="Unassembled WGS sequence"/>
</dbReference>
<dbReference type="EMBL" id="MEHD01000056">
    <property type="protein sequence ID" value="ODR44328.1"/>
    <property type="molecule type" value="Genomic_DNA"/>
</dbReference>
<feature type="transmembrane region" description="Helical" evidence="6">
    <location>
        <begin position="140"/>
        <end position="164"/>
    </location>
</feature>
<accession>A0A1E3ACC2</accession>
<feature type="transmembrane region" description="Helical" evidence="6">
    <location>
        <begin position="435"/>
        <end position="453"/>
    </location>
</feature>
<evidence type="ECO:0000313" key="9">
    <source>
        <dbReference type="EMBL" id="ODR56104.1"/>
    </source>
</evidence>
<feature type="transmembrane region" description="Helical" evidence="6">
    <location>
        <begin position="290"/>
        <end position="315"/>
    </location>
</feature>
<sequence length="467" mass="53609">MSKYKTLAKDTGLFAISDFASKCITFLLLPIYTNVLTTTEYGQVDLLNNMVNLVYPLLTLSIVEATIRFALDSSENNNMVLSAALTFVFGGTCILLFLTPFSVYFGDTFHENWYMFIALYNGYSLRMLFSYYCRGCKKNIIFAIQGILQTVCAVALNLILLLLFNMRLEGYLIATIFSYYASILYIIVAGKMWNDIFDFHLDFGLIRRMLKFSIPMIPTLVAWWFVNSMDKYYIIAMVGISYSGVYAVAHKIPTILNTVTQIFNKAWQISSVSIYEDVDNGKKYTEIYRWFYFLCFSAGFAINTIAQPLGILLFAKEYYIAWTYVPPLVIAAVFSSMAGFLAQIFTSAKKTNVLFSSTVVGACLNAILNYLFILEFDTIGAAYATMISYFMVWVSRCIAVRKIVDLKVDFIFIIKSTVLLIVHCLLILYFSNYQILISCIFWVIFICINYRYFIKLSNFVKRFVQKR</sequence>
<evidence type="ECO:0000313" key="12">
    <source>
        <dbReference type="Proteomes" id="UP000094869"/>
    </source>
</evidence>
<protein>
    <submittedName>
        <fullName evidence="7">Polysaccharide biosynthesis protein</fullName>
    </submittedName>
</protein>
<dbReference type="AlphaFoldDB" id="A0A1E3ACC2"/>
<dbReference type="EMBL" id="MCGH01000002">
    <property type="protein sequence ID" value="ODM06404.1"/>
    <property type="molecule type" value="Genomic_DNA"/>
</dbReference>
<evidence type="ECO:0000256" key="5">
    <source>
        <dbReference type="ARBA" id="ARBA00023136"/>
    </source>
</evidence>
<feature type="transmembrane region" description="Helical" evidence="6">
    <location>
        <begin position="379"/>
        <end position="398"/>
    </location>
</feature>
<feature type="transmembrane region" description="Helical" evidence="6">
    <location>
        <begin position="78"/>
        <end position="101"/>
    </location>
</feature>
<feature type="transmembrane region" description="Helical" evidence="6">
    <location>
        <begin position="53"/>
        <end position="71"/>
    </location>
</feature>
<keyword evidence="4 6" id="KW-1133">Transmembrane helix</keyword>
<dbReference type="InterPro" id="IPR050833">
    <property type="entry name" value="Poly_Biosynth_Transport"/>
</dbReference>
<evidence type="ECO:0000313" key="8">
    <source>
        <dbReference type="EMBL" id="ODR44328.1"/>
    </source>
</evidence>
<comment type="caution">
    <text evidence="7">The sequence shown here is derived from an EMBL/GenBank/DDBJ whole genome shotgun (WGS) entry which is preliminary data.</text>
</comment>
<dbReference type="GO" id="GO:0005886">
    <property type="term" value="C:plasma membrane"/>
    <property type="evidence" value="ECO:0007669"/>
    <property type="project" value="UniProtKB-SubCell"/>
</dbReference>
<proteinExistence type="predicted"/>
<dbReference type="PANTHER" id="PTHR30250">
    <property type="entry name" value="PST FAMILY PREDICTED COLANIC ACID TRANSPORTER"/>
    <property type="match status" value="1"/>
</dbReference>
<evidence type="ECO:0000256" key="1">
    <source>
        <dbReference type="ARBA" id="ARBA00004651"/>
    </source>
</evidence>
<dbReference type="EMBL" id="MEHA01000001">
    <property type="protein sequence ID" value="ODR56104.1"/>
    <property type="molecule type" value="Genomic_DNA"/>
</dbReference>
<reference evidence="8 12" key="2">
    <citation type="submission" date="2016-08" db="EMBL/GenBank/DDBJ databases">
        <title>Characterization of Isolates of Eisenbergiella tayi Derived from Blood Cultures, Using Whole Genome Sequencing.</title>
        <authorList>
            <person name="Bernier A.-M."/>
            <person name="Burdz T."/>
            <person name="Wiebe D."/>
            <person name="Bernard K."/>
        </authorList>
    </citation>
    <scope>NUCLEOTIDE SEQUENCE [LARGE SCALE GENOMIC DNA]</scope>
    <source>
        <strain evidence="8 12">NML120146</strain>
    </source>
</reference>
<feature type="transmembrane region" description="Helical" evidence="6">
    <location>
        <begin position="209"/>
        <end position="226"/>
    </location>
</feature>
<organism evidence="7 10">
    <name type="scientific">Eisenbergiella tayi</name>
    <dbReference type="NCBI Taxonomy" id="1432052"/>
    <lineage>
        <taxon>Bacteria</taxon>
        <taxon>Bacillati</taxon>
        <taxon>Bacillota</taxon>
        <taxon>Clostridia</taxon>
        <taxon>Lachnospirales</taxon>
        <taxon>Lachnospiraceae</taxon>
        <taxon>Eisenbergiella</taxon>
    </lineage>
</organism>
<dbReference type="Proteomes" id="UP000094067">
    <property type="component" value="Unassembled WGS sequence"/>
</dbReference>
<dbReference type="OrthoDB" id="3249502at2"/>
<dbReference type="PANTHER" id="PTHR30250:SF11">
    <property type="entry name" value="O-ANTIGEN TRANSPORTER-RELATED"/>
    <property type="match status" value="1"/>
</dbReference>
<dbReference type="InterPro" id="IPR002797">
    <property type="entry name" value="Polysacc_synth"/>
</dbReference>
<feature type="transmembrane region" description="Helical" evidence="6">
    <location>
        <begin position="353"/>
        <end position="373"/>
    </location>
</feature>
<evidence type="ECO:0000256" key="4">
    <source>
        <dbReference type="ARBA" id="ARBA00022989"/>
    </source>
</evidence>